<dbReference type="Proteomes" id="UP000265703">
    <property type="component" value="Unassembled WGS sequence"/>
</dbReference>
<organism evidence="1 2">
    <name type="scientific">Glomus cerebriforme</name>
    <dbReference type="NCBI Taxonomy" id="658196"/>
    <lineage>
        <taxon>Eukaryota</taxon>
        <taxon>Fungi</taxon>
        <taxon>Fungi incertae sedis</taxon>
        <taxon>Mucoromycota</taxon>
        <taxon>Glomeromycotina</taxon>
        <taxon>Glomeromycetes</taxon>
        <taxon>Glomerales</taxon>
        <taxon>Glomeraceae</taxon>
        <taxon>Glomus</taxon>
    </lineage>
</organism>
<accession>A0A397TJE3</accession>
<protein>
    <submittedName>
        <fullName evidence="1">Uncharacterized protein</fullName>
    </submittedName>
</protein>
<dbReference type="OrthoDB" id="2415166at2759"/>
<evidence type="ECO:0000313" key="1">
    <source>
        <dbReference type="EMBL" id="RIA96605.1"/>
    </source>
</evidence>
<proteinExistence type="predicted"/>
<name>A0A397TJE3_9GLOM</name>
<evidence type="ECO:0000313" key="2">
    <source>
        <dbReference type="Proteomes" id="UP000265703"/>
    </source>
</evidence>
<reference evidence="1 2" key="1">
    <citation type="submission" date="2018-06" db="EMBL/GenBank/DDBJ databases">
        <title>Comparative genomics reveals the genomic features of Rhizophagus irregularis, R. cerebriforme, R. diaphanum and Gigaspora rosea, and their symbiotic lifestyle signature.</title>
        <authorList>
            <person name="Morin E."/>
            <person name="San Clemente H."/>
            <person name="Chen E.C.H."/>
            <person name="De La Providencia I."/>
            <person name="Hainaut M."/>
            <person name="Kuo A."/>
            <person name="Kohler A."/>
            <person name="Murat C."/>
            <person name="Tang N."/>
            <person name="Roy S."/>
            <person name="Loubradou J."/>
            <person name="Henrissat B."/>
            <person name="Grigoriev I.V."/>
            <person name="Corradi N."/>
            <person name="Roux C."/>
            <person name="Martin F.M."/>
        </authorList>
    </citation>
    <scope>NUCLEOTIDE SEQUENCE [LARGE SCALE GENOMIC DNA]</scope>
    <source>
        <strain evidence="1 2">DAOM 227022</strain>
    </source>
</reference>
<dbReference type="AlphaFoldDB" id="A0A397TJE3"/>
<keyword evidence="2" id="KW-1185">Reference proteome</keyword>
<dbReference type="STRING" id="658196.A0A397TJE3"/>
<gene>
    <name evidence="1" type="ORF">C1645_815121</name>
</gene>
<sequence>MKSSFQVPTVPFNNTTNQLIQNPKGIDSRNIIFQLNLQYMKYLKRTERLLVHSYDIRIAKRKNDQSLKNTKLIDLLEGNLYSTKDYLSVIQLIIDIPELYTYLEKNIFIAPMDYPGQKNIYRTIIYHNIIPLVLDFFFVVDARKHTRKQCYAYGPFFIDIDDIKHSIVETFKTSLHIFNDYYVKNFHSSIRHQTNSFNTALQIIHQAKVIDQTYDKNSFTEQYNLPTLGKIVNKKVLPIGWNSSCPPKLDRLCNWNKCALSSEVPDNCMTFQNILNKKFDDDKESSEDLEDQVNLQDDNNNEIVSADEDINRKLEEALELFNLCQ</sequence>
<dbReference type="EMBL" id="QKYT01000042">
    <property type="protein sequence ID" value="RIA96605.1"/>
    <property type="molecule type" value="Genomic_DNA"/>
</dbReference>
<comment type="caution">
    <text evidence="1">The sequence shown here is derived from an EMBL/GenBank/DDBJ whole genome shotgun (WGS) entry which is preliminary data.</text>
</comment>